<reference evidence="13" key="1">
    <citation type="submission" date="2013-03" db="EMBL/GenBank/DDBJ databases">
        <title>Draft genome sequence of the hydrogen-ethanol-producing anaerobic alkalithermophilic Caloramator celere.</title>
        <authorList>
            <person name="Ciranna A."/>
            <person name="Larjo A."/>
            <person name="Kivisto A."/>
            <person name="Santala V."/>
            <person name="Roos C."/>
            <person name="Karp M."/>
        </authorList>
    </citation>
    <scope>NUCLEOTIDE SEQUENCE [LARGE SCALE GENOMIC DNA]</scope>
    <source>
        <strain evidence="13">DSM 8682</strain>
    </source>
</reference>
<dbReference type="Gene3D" id="3.30.10.20">
    <property type="match status" value="3"/>
</dbReference>
<name>R7RNW5_9CLOT</name>
<keyword evidence="4 9" id="KW-0547">Nucleotide-binding</keyword>
<keyword evidence="10" id="KW-0812">Transmembrane</keyword>
<evidence type="ECO:0000256" key="4">
    <source>
        <dbReference type="ARBA" id="ARBA00022741"/>
    </source>
</evidence>
<comment type="caution">
    <text evidence="13">The sequence shown here is derived from an EMBL/GenBank/DDBJ whole genome shotgun (WGS) entry which is preliminary data.</text>
</comment>
<evidence type="ECO:0000256" key="3">
    <source>
        <dbReference type="ARBA" id="ARBA00022679"/>
    </source>
</evidence>
<dbReference type="RefSeq" id="WP_018661467.1">
    <property type="nucleotide sequence ID" value="NZ_HF952018.1"/>
</dbReference>
<keyword evidence="10" id="KW-0472">Membrane</keyword>
<dbReference type="PROSITE" id="PS50011">
    <property type="entry name" value="PROTEIN_KINASE_DOM"/>
    <property type="match status" value="1"/>
</dbReference>
<keyword evidence="3" id="KW-0808">Transferase</keyword>
<keyword evidence="2 13" id="KW-0723">Serine/threonine-protein kinase</keyword>
<feature type="domain" description="PASTA" evidence="12">
    <location>
        <begin position="401"/>
        <end position="468"/>
    </location>
</feature>
<dbReference type="eggNOG" id="COG0515">
    <property type="taxonomic scope" value="Bacteria"/>
</dbReference>
<evidence type="ECO:0000256" key="5">
    <source>
        <dbReference type="ARBA" id="ARBA00022777"/>
    </source>
</evidence>
<dbReference type="AlphaFoldDB" id="R7RNW5"/>
<protein>
    <recommendedName>
        <fullName evidence="1">non-specific serine/threonine protein kinase</fullName>
        <ecNumber evidence="1">2.7.11.1</ecNumber>
    </recommendedName>
</protein>
<dbReference type="SUPFAM" id="SSF54184">
    <property type="entry name" value="Penicillin-binding protein 2x (pbp-2x), c-terminal domain"/>
    <property type="match status" value="1"/>
</dbReference>
<dbReference type="GO" id="GO:0005524">
    <property type="term" value="F:ATP binding"/>
    <property type="evidence" value="ECO:0007669"/>
    <property type="project" value="UniProtKB-UniRule"/>
</dbReference>
<dbReference type="InterPro" id="IPR005543">
    <property type="entry name" value="PASTA_dom"/>
</dbReference>
<keyword evidence="6 9" id="KW-0067">ATP-binding</keyword>
<dbReference type="HOGENOM" id="CLU_000288_135_2_9"/>
<dbReference type="Pfam" id="PF00069">
    <property type="entry name" value="Pkinase"/>
    <property type="match status" value="1"/>
</dbReference>
<dbReference type="PANTHER" id="PTHR43289">
    <property type="entry name" value="MITOGEN-ACTIVATED PROTEIN KINASE KINASE KINASE 20-RELATED"/>
    <property type="match status" value="1"/>
</dbReference>
<dbReference type="PROSITE" id="PS00107">
    <property type="entry name" value="PROTEIN_KINASE_ATP"/>
    <property type="match status" value="1"/>
</dbReference>
<dbReference type="InterPro" id="IPR011009">
    <property type="entry name" value="Kinase-like_dom_sf"/>
</dbReference>
<dbReference type="CDD" id="cd06577">
    <property type="entry name" value="PASTA_pknB"/>
    <property type="match status" value="3"/>
</dbReference>
<dbReference type="SMART" id="SM00740">
    <property type="entry name" value="PASTA"/>
    <property type="match status" value="3"/>
</dbReference>
<organism evidence="13 14">
    <name type="scientific">Thermobrachium celere DSM 8682</name>
    <dbReference type="NCBI Taxonomy" id="941824"/>
    <lineage>
        <taxon>Bacteria</taxon>
        <taxon>Bacillati</taxon>
        <taxon>Bacillota</taxon>
        <taxon>Clostridia</taxon>
        <taxon>Eubacteriales</taxon>
        <taxon>Clostridiaceae</taxon>
        <taxon>Thermobrachium</taxon>
    </lineage>
</organism>
<dbReference type="SUPFAM" id="SSF56112">
    <property type="entry name" value="Protein kinase-like (PK-like)"/>
    <property type="match status" value="1"/>
</dbReference>
<dbReference type="FunFam" id="1.10.510.10:FF:000021">
    <property type="entry name" value="Serine/threonine protein kinase"/>
    <property type="match status" value="1"/>
</dbReference>
<feature type="domain" description="PASTA" evidence="12">
    <location>
        <begin position="334"/>
        <end position="400"/>
    </location>
</feature>
<dbReference type="GO" id="GO:0004674">
    <property type="term" value="F:protein serine/threonine kinase activity"/>
    <property type="evidence" value="ECO:0007669"/>
    <property type="project" value="UniProtKB-KW"/>
</dbReference>
<keyword evidence="10" id="KW-1133">Transmembrane helix</keyword>
<dbReference type="EMBL" id="CAVN010000092">
    <property type="protein sequence ID" value="CDF57892.1"/>
    <property type="molecule type" value="Genomic_DNA"/>
</dbReference>
<dbReference type="EC" id="2.7.11.1" evidence="1"/>
<dbReference type="FunFam" id="3.30.200.20:FF:000035">
    <property type="entry name" value="Serine/threonine protein kinase Stk1"/>
    <property type="match status" value="1"/>
</dbReference>
<dbReference type="OrthoDB" id="9788659at2"/>
<evidence type="ECO:0000313" key="14">
    <source>
        <dbReference type="Proteomes" id="UP000014923"/>
    </source>
</evidence>
<gene>
    <name evidence="13" type="ORF">TCEL_01806</name>
</gene>
<accession>R7RNW5</accession>
<feature type="binding site" evidence="9">
    <location>
        <position position="41"/>
    </location>
    <ligand>
        <name>ATP</name>
        <dbReference type="ChEBI" id="CHEBI:30616"/>
    </ligand>
</feature>
<evidence type="ECO:0000256" key="6">
    <source>
        <dbReference type="ARBA" id="ARBA00022840"/>
    </source>
</evidence>
<dbReference type="InterPro" id="IPR017441">
    <property type="entry name" value="Protein_kinase_ATP_BS"/>
</dbReference>
<dbReference type="PANTHER" id="PTHR43289:SF34">
    <property type="entry name" value="SERINE_THREONINE-PROTEIN KINASE YBDM-RELATED"/>
    <property type="match status" value="1"/>
</dbReference>
<dbReference type="InterPro" id="IPR000719">
    <property type="entry name" value="Prot_kinase_dom"/>
</dbReference>
<dbReference type="NCBIfam" id="NF033483">
    <property type="entry name" value="PknB_PASTA_kin"/>
    <property type="match status" value="1"/>
</dbReference>
<evidence type="ECO:0000256" key="10">
    <source>
        <dbReference type="SAM" id="Phobius"/>
    </source>
</evidence>
<dbReference type="InterPro" id="IPR008271">
    <property type="entry name" value="Ser/Thr_kinase_AS"/>
</dbReference>
<sequence length="555" mass="62285">MNIIGTTLGGRYLVIEQIGEGGMATVYKAKDQLLNRYVAVKILKHEFTQDDEFIKKFKRESIAAASLTHPNIVSIFDVGEQDNIYYIVMEYIHGQTLKDFIKKNGKLGYKRVLDITLQIAMALEHAHKNGVVHRDIKPHNIVITEEGTIKVTDFGIARASTVSTVTNTNKVLGSVHYLSPEQAKGGFSDHRTDIYSLGVVMYEMLTGKLPFDAESPISVAIKHIQDDFVEPIQIDSSIPKSVNDIVKKALEKDMFKRYQSAKQLIDDLNKVKENPDTLIDNFDETQSTRIIDVKDVDKALKKKSKRRFVKPIFITLSLFVLAFLIYYLYNNYFTVKDVEVPNLIGLTETEARAKLEPLKLKLEVEGKEYSDKPEGSIVKMYPEDGIKVKEGSTIRVKLSAGQKKVLVPDLKGLDILEAEILLKNNGLVRGNIDRKYSDTVDRNKIMDQDPKPNTEVIEGSEVSIVISDGKEEKFTKVPILLGRTIEEARASLTAANLVLGNITYGYDSKYIENVVISQDVAAGVTVKEGTIINIVINKKEVEQTQQEQQGNTNNQ</sequence>
<dbReference type="Gene3D" id="3.30.200.20">
    <property type="entry name" value="Phosphorylase Kinase, domain 1"/>
    <property type="match status" value="1"/>
</dbReference>
<dbReference type="CDD" id="cd14014">
    <property type="entry name" value="STKc_PknB_like"/>
    <property type="match status" value="1"/>
</dbReference>
<feature type="transmembrane region" description="Helical" evidence="10">
    <location>
        <begin position="308"/>
        <end position="329"/>
    </location>
</feature>
<evidence type="ECO:0000313" key="13">
    <source>
        <dbReference type="EMBL" id="CDF57892.1"/>
    </source>
</evidence>
<dbReference type="SMART" id="SM00220">
    <property type="entry name" value="S_TKc"/>
    <property type="match status" value="1"/>
</dbReference>
<feature type="domain" description="PASTA" evidence="12">
    <location>
        <begin position="470"/>
        <end position="538"/>
    </location>
</feature>
<feature type="domain" description="Protein kinase" evidence="11">
    <location>
        <begin position="12"/>
        <end position="269"/>
    </location>
</feature>
<evidence type="ECO:0000256" key="2">
    <source>
        <dbReference type="ARBA" id="ARBA00022527"/>
    </source>
</evidence>
<comment type="catalytic activity">
    <reaction evidence="8">
        <text>L-seryl-[protein] + ATP = O-phospho-L-seryl-[protein] + ADP + H(+)</text>
        <dbReference type="Rhea" id="RHEA:17989"/>
        <dbReference type="Rhea" id="RHEA-COMP:9863"/>
        <dbReference type="Rhea" id="RHEA-COMP:11604"/>
        <dbReference type="ChEBI" id="CHEBI:15378"/>
        <dbReference type="ChEBI" id="CHEBI:29999"/>
        <dbReference type="ChEBI" id="CHEBI:30616"/>
        <dbReference type="ChEBI" id="CHEBI:83421"/>
        <dbReference type="ChEBI" id="CHEBI:456216"/>
        <dbReference type="EC" id="2.7.11.1"/>
    </reaction>
</comment>
<evidence type="ECO:0000256" key="8">
    <source>
        <dbReference type="ARBA" id="ARBA00048679"/>
    </source>
</evidence>
<evidence type="ECO:0000256" key="1">
    <source>
        <dbReference type="ARBA" id="ARBA00012513"/>
    </source>
</evidence>
<evidence type="ECO:0000256" key="9">
    <source>
        <dbReference type="PROSITE-ProRule" id="PRU10141"/>
    </source>
</evidence>
<proteinExistence type="predicted"/>
<dbReference type="Proteomes" id="UP000014923">
    <property type="component" value="Unassembled WGS sequence"/>
</dbReference>
<evidence type="ECO:0000259" key="12">
    <source>
        <dbReference type="PROSITE" id="PS51178"/>
    </source>
</evidence>
<dbReference type="PROSITE" id="PS00108">
    <property type="entry name" value="PROTEIN_KINASE_ST"/>
    <property type="match status" value="1"/>
</dbReference>
<dbReference type="Pfam" id="PF03793">
    <property type="entry name" value="PASTA"/>
    <property type="match status" value="3"/>
</dbReference>
<evidence type="ECO:0000256" key="7">
    <source>
        <dbReference type="ARBA" id="ARBA00047899"/>
    </source>
</evidence>
<dbReference type="PROSITE" id="PS51178">
    <property type="entry name" value="PASTA"/>
    <property type="match status" value="3"/>
</dbReference>
<comment type="catalytic activity">
    <reaction evidence="7">
        <text>L-threonyl-[protein] + ATP = O-phospho-L-threonyl-[protein] + ADP + H(+)</text>
        <dbReference type="Rhea" id="RHEA:46608"/>
        <dbReference type="Rhea" id="RHEA-COMP:11060"/>
        <dbReference type="Rhea" id="RHEA-COMP:11605"/>
        <dbReference type="ChEBI" id="CHEBI:15378"/>
        <dbReference type="ChEBI" id="CHEBI:30013"/>
        <dbReference type="ChEBI" id="CHEBI:30616"/>
        <dbReference type="ChEBI" id="CHEBI:61977"/>
        <dbReference type="ChEBI" id="CHEBI:456216"/>
        <dbReference type="EC" id="2.7.11.1"/>
    </reaction>
</comment>
<keyword evidence="5 13" id="KW-0418">Kinase</keyword>
<keyword evidence="14" id="KW-1185">Reference proteome</keyword>
<dbReference type="Gene3D" id="1.10.510.10">
    <property type="entry name" value="Transferase(Phosphotransferase) domain 1"/>
    <property type="match status" value="1"/>
</dbReference>
<evidence type="ECO:0000259" key="11">
    <source>
        <dbReference type="PROSITE" id="PS50011"/>
    </source>
</evidence>